<evidence type="ECO:0000313" key="2">
    <source>
        <dbReference type="Proteomes" id="UP000419743"/>
    </source>
</evidence>
<protein>
    <submittedName>
        <fullName evidence="1">ABC transporter substrate-binding protein YesO</fullName>
    </submittedName>
</protein>
<dbReference type="PROSITE" id="PS51318">
    <property type="entry name" value="TAT"/>
    <property type="match status" value="1"/>
</dbReference>
<dbReference type="InterPro" id="IPR006059">
    <property type="entry name" value="SBP"/>
</dbReference>
<dbReference type="RefSeq" id="WP_156742016.1">
    <property type="nucleotide sequence ID" value="NZ_CACRYJ010000048.1"/>
</dbReference>
<dbReference type="Gene3D" id="3.40.190.10">
    <property type="entry name" value="Periplasmic binding protein-like II"/>
    <property type="match status" value="2"/>
</dbReference>
<proteinExistence type="predicted"/>
<keyword evidence="2" id="KW-1185">Reference proteome</keyword>
<dbReference type="InterPro" id="IPR050490">
    <property type="entry name" value="Bact_solute-bd_prot1"/>
</dbReference>
<dbReference type="Pfam" id="PF01547">
    <property type="entry name" value="SBP_bac_1"/>
    <property type="match status" value="1"/>
</dbReference>
<dbReference type="EMBL" id="CACRYJ010000048">
    <property type="protein sequence ID" value="VZO38573.1"/>
    <property type="molecule type" value="Genomic_DNA"/>
</dbReference>
<reference evidence="1 2" key="1">
    <citation type="submission" date="2019-11" db="EMBL/GenBank/DDBJ databases">
        <authorList>
            <person name="Criscuolo A."/>
        </authorList>
    </citation>
    <scope>NUCLEOTIDE SEQUENCE [LARGE SCALE GENOMIC DNA]</scope>
    <source>
        <strain evidence="1">CIP111667</strain>
    </source>
</reference>
<organism evidence="1 2">
    <name type="scientific">Occultella aeris</name>
    <dbReference type="NCBI Taxonomy" id="2761496"/>
    <lineage>
        <taxon>Bacteria</taxon>
        <taxon>Bacillati</taxon>
        <taxon>Actinomycetota</taxon>
        <taxon>Actinomycetes</taxon>
        <taxon>Micrococcales</taxon>
        <taxon>Ruaniaceae</taxon>
        <taxon>Occultella</taxon>
    </lineage>
</organism>
<gene>
    <name evidence="1" type="primary">yesO_12</name>
    <name evidence="1" type="ORF">HALOF300_03334</name>
</gene>
<dbReference type="AlphaFoldDB" id="A0A7M4DMG3"/>
<dbReference type="SUPFAM" id="SSF53850">
    <property type="entry name" value="Periplasmic binding protein-like II"/>
    <property type="match status" value="1"/>
</dbReference>
<dbReference type="PANTHER" id="PTHR43649">
    <property type="entry name" value="ARABINOSE-BINDING PROTEIN-RELATED"/>
    <property type="match status" value="1"/>
</dbReference>
<dbReference type="PANTHER" id="PTHR43649:SF12">
    <property type="entry name" value="DIACETYLCHITOBIOSE BINDING PROTEIN DASA"/>
    <property type="match status" value="1"/>
</dbReference>
<accession>A0A7M4DMG3</accession>
<dbReference type="InterPro" id="IPR006311">
    <property type="entry name" value="TAT_signal"/>
</dbReference>
<sequence>MLNPSNPLDPNPPLSRRSFLGTAAAGALLTTAGCAGFGGGGSGSESDGDASLTVTWWGDASRTELYDAALELFEADHEGVTTRSEFADLGPYLERMATAAAAGNLADVLWMRDTHVGRYGAGGSLLDLSEYLDDVIDVSAIGDAGVASGTVGDGVFALPTHYVGQALITAEDLLGAAGVSGGDIATWDDLAAAAREAADPAAGVFGINDPTLDDTHRHLEAWIRQAGGELFTPEGTLAADPAAIEEWFVFWKTLRDEGVLPPADSQSEANGAGWSGDFLVLGTSAMRLSSTNHFTIVSGLTEAPLGLFSTPAFADSTDDWWFFPPILISAAANTDSPEVAAALIDFFINDAAAADVTRLNQGAPSSSEIRDGLTPDLEGAETAFIEQISREMQHPARPFPIRPEGSEQFNGALTRIGEEIAYGEATVTEAVARLVSDAAGYLTGS</sequence>
<evidence type="ECO:0000313" key="1">
    <source>
        <dbReference type="EMBL" id="VZO38573.1"/>
    </source>
</evidence>
<comment type="caution">
    <text evidence="1">The sequence shown here is derived from an EMBL/GenBank/DDBJ whole genome shotgun (WGS) entry which is preliminary data.</text>
</comment>
<dbReference type="Proteomes" id="UP000419743">
    <property type="component" value="Unassembled WGS sequence"/>
</dbReference>
<name>A0A7M4DMG3_9MICO</name>